<dbReference type="EC" id="2.7.11.1" evidence="4"/>
<keyword evidence="18 29" id="KW-0675">Receptor</keyword>
<evidence type="ECO:0000256" key="19">
    <source>
        <dbReference type="ARBA" id="ARBA00023180"/>
    </source>
</evidence>
<dbReference type="PANTHER" id="PTHR27008">
    <property type="entry name" value="OS04G0122200 PROTEIN"/>
    <property type="match status" value="1"/>
</dbReference>
<comment type="catalytic activity">
    <reaction evidence="21">
        <text>L-seryl-[protein] + ATP = O-phospho-L-seryl-[protein] + ADP + H(+)</text>
        <dbReference type="Rhea" id="RHEA:17989"/>
        <dbReference type="Rhea" id="RHEA-COMP:9863"/>
        <dbReference type="Rhea" id="RHEA-COMP:11604"/>
        <dbReference type="ChEBI" id="CHEBI:15378"/>
        <dbReference type="ChEBI" id="CHEBI:29999"/>
        <dbReference type="ChEBI" id="CHEBI:30616"/>
        <dbReference type="ChEBI" id="CHEBI:83421"/>
        <dbReference type="ChEBI" id="CHEBI:456216"/>
        <dbReference type="EC" id="2.7.11.1"/>
    </reaction>
</comment>
<dbReference type="InterPro" id="IPR001245">
    <property type="entry name" value="Ser-Thr/Tyr_kinase_cat_dom"/>
</dbReference>
<comment type="similarity">
    <text evidence="3">Belongs to the protein kinase superfamily. Ser/Thr protein kinase family.</text>
</comment>
<evidence type="ECO:0000256" key="2">
    <source>
        <dbReference type="ARBA" id="ARBA00004389"/>
    </source>
</evidence>
<keyword evidence="5" id="KW-1003">Cell membrane</keyword>
<dbReference type="GO" id="GO:0005524">
    <property type="term" value="F:ATP binding"/>
    <property type="evidence" value="ECO:0007669"/>
    <property type="project" value="UniProtKB-UniRule"/>
</dbReference>
<sequence>MSLPTRLVLLLPLLLLHGILPAPTSASAAPLRSETDREALLELKAVLGQRSSRLSSWNSSASLCLWPGVTCSHRYGGRVSALDLSSAGLAGTIPASVGNCQFLTSIDLSQNMLQGEIPAAVGRLHRLRYLDMSNNSLQSEIPAGLRNCSSLVSIRLGGNQLTGGVPGWLGGLPKLQGVLLGPNNLTGPIPRSLAQDWEFITSFTNCTRGLRLLSLHPGPFHPASLGNLQQLNGVGLSNNKFTGPLPKEIFNLSSLTDDLYLSYNYFVGSLPPEVGSLTNLVHLYISGNNLSGPLPDSLGNCLSMMELRLDGNSFSGAIPTSFSSMRGLVLLNLTDNMLSGKIPQELSSISGLEELYLAHNNLSGPIPHTFGNMTSLNHLDLSFNQLSGQIPVQGVFTNVTGFSFAGNDELCGGVQELHLPACPNKPLWHSRRNHHIILKVVIPVAGALLLFMTLAVLVRTLQKKSKAQSEAAPVTVEGALQLMDDVYPRVSYADLVRGTDGFSLSNRIGTGRYGSVYKGSLVINNATTIVAVKVFDLQQSGSLTSFMSECEALRKVRHRNLVSVITCCSGYDSNQNNFKAIVLEYMTNGSLDKWLHPDQGGQSIDPVGLTLMQRLNIAIDTCDAMDYLHNSCQPPIVHCDLKPSNILLNEDFGALVGDFGIAKILRDSTGDPSNMNSRSSTGTGIRGTIGYVAPEYGEGHQVSPCGDVYSFGILLLELFTGKAPTNDMFADGLSLQGYVQAAFPDHLVDIVDPAIVAAEGNYAHDVHSGTSNGPQGQNNSVMVSVTGLALLCTKQAPAERISMRNAATELRKIRAHFIRQ</sequence>
<keyword evidence="10 26" id="KW-0812">Transmembrane</keyword>
<dbReference type="FunFam" id="3.30.200.20:FF:000432">
    <property type="entry name" value="LRR receptor-like serine/threonine-protein kinase EFR"/>
    <property type="match status" value="1"/>
</dbReference>
<feature type="signal peptide" evidence="27">
    <location>
        <begin position="1"/>
        <end position="21"/>
    </location>
</feature>
<evidence type="ECO:0000256" key="11">
    <source>
        <dbReference type="ARBA" id="ARBA00022729"/>
    </source>
</evidence>
<keyword evidence="13 25" id="KW-0547">Nucleotide-binding</keyword>
<reference evidence="29 30" key="1">
    <citation type="journal article" date="2018" name="Nat. Genet.">
        <title>Extensive intraspecific gene order and gene structural variations between Mo17 and other maize genomes.</title>
        <authorList>
            <person name="Sun S."/>
            <person name="Zhou Y."/>
            <person name="Chen J."/>
            <person name="Shi J."/>
            <person name="Zhao H."/>
            <person name="Zhao H."/>
            <person name="Song W."/>
            <person name="Zhang M."/>
            <person name="Cui Y."/>
            <person name="Dong X."/>
            <person name="Liu H."/>
            <person name="Ma X."/>
            <person name="Jiao Y."/>
            <person name="Wang B."/>
            <person name="Wei X."/>
            <person name="Stein J.C."/>
            <person name="Glaubitz J.C."/>
            <person name="Lu F."/>
            <person name="Yu G."/>
            <person name="Liang C."/>
            <person name="Fengler K."/>
            <person name="Li B."/>
            <person name="Rafalski A."/>
            <person name="Schnable P.S."/>
            <person name="Ware D.H."/>
            <person name="Buckler E.S."/>
            <person name="Lai J."/>
        </authorList>
    </citation>
    <scope>NUCLEOTIDE SEQUENCE [LARGE SCALE GENOMIC DNA]</scope>
    <source>
        <strain evidence="30">cv. Missouri 17</strain>
        <tissue evidence="29">Seedling</tissue>
    </source>
</reference>
<proteinExistence type="inferred from homology"/>
<evidence type="ECO:0000256" key="22">
    <source>
        <dbReference type="ARBA" id="ARBA00054320"/>
    </source>
</evidence>
<evidence type="ECO:0000256" key="15">
    <source>
        <dbReference type="ARBA" id="ARBA00022840"/>
    </source>
</evidence>
<dbReference type="SUPFAM" id="SSF52058">
    <property type="entry name" value="L domain-like"/>
    <property type="match status" value="1"/>
</dbReference>
<evidence type="ECO:0000313" key="30">
    <source>
        <dbReference type="Proteomes" id="UP000251960"/>
    </source>
</evidence>
<keyword evidence="11 27" id="KW-0732">Signal</keyword>
<evidence type="ECO:0000256" key="7">
    <source>
        <dbReference type="ARBA" id="ARBA00022553"/>
    </source>
</evidence>
<dbReference type="InterPro" id="IPR000719">
    <property type="entry name" value="Prot_kinase_dom"/>
</dbReference>
<feature type="transmembrane region" description="Helical" evidence="26">
    <location>
        <begin position="436"/>
        <end position="458"/>
    </location>
</feature>
<evidence type="ECO:0000256" key="8">
    <source>
        <dbReference type="ARBA" id="ARBA00022614"/>
    </source>
</evidence>
<dbReference type="SMART" id="SM00220">
    <property type="entry name" value="S_TKc"/>
    <property type="match status" value="1"/>
</dbReference>
<accession>A0A3L6F5A4</accession>
<organism evidence="29 30">
    <name type="scientific">Zea mays</name>
    <name type="common">Maize</name>
    <dbReference type="NCBI Taxonomy" id="4577"/>
    <lineage>
        <taxon>Eukaryota</taxon>
        <taxon>Viridiplantae</taxon>
        <taxon>Streptophyta</taxon>
        <taxon>Embryophyta</taxon>
        <taxon>Tracheophyta</taxon>
        <taxon>Spermatophyta</taxon>
        <taxon>Magnoliopsida</taxon>
        <taxon>Liliopsida</taxon>
        <taxon>Poales</taxon>
        <taxon>Poaceae</taxon>
        <taxon>PACMAD clade</taxon>
        <taxon>Panicoideae</taxon>
        <taxon>Andropogonodae</taxon>
        <taxon>Andropogoneae</taxon>
        <taxon>Tripsacinae</taxon>
        <taxon>Zea</taxon>
    </lineage>
</organism>
<evidence type="ECO:0000256" key="12">
    <source>
        <dbReference type="ARBA" id="ARBA00022737"/>
    </source>
</evidence>
<evidence type="ECO:0000256" key="17">
    <source>
        <dbReference type="ARBA" id="ARBA00023136"/>
    </source>
</evidence>
<evidence type="ECO:0000256" key="21">
    <source>
        <dbReference type="ARBA" id="ARBA00048679"/>
    </source>
</evidence>
<evidence type="ECO:0000256" key="4">
    <source>
        <dbReference type="ARBA" id="ARBA00012513"/>
    </source>
</evidence>
<evidence type="ECO:0000256" key="24">
    <source>
        <dbReference type="ARBA" id="ARBA00072040"/>
    </source>
</evidence>
<comment type="caution">
    <text evidence="29">The sequence shown here is derived from an EMBL/GenBank/DDBJ whole genome shotgun (WGS) entry which is preliminary data.</text>
</comment>
<dbReference type="EMBL" id="NCVQ01000005">
    <property type="protein sequence ID" value="PWZ28285.1"/>
    <property type="molecule type" value="Genomic_DNA"/>
</dbReference>
<keyword evidence="15 25" id="KW-0067">ATP-binding</keyword>
<comment type="function">
    <text evidence="23">The processed protein kinase Xa21 chain released by protein cleavage after X.oryzae pv. oryzae protein Ax21 detection translocates into the nucleus where it can bind and regulate WRKY62, a transcription factor. Confers resistance to the bacterial pathogen X.oryzae pv. oryzae (Xoo).</text>
</comment>
<dbReference type="Gene3D" id="1.10.510.10">
    <property type="entry name" value="Transferase(Phosphotransferase) domain 1"/>
    <property type="match status" value="1"/>
</dbReference>
<dbReference type="Pfam" id="PF00560">
    <property type="entry name" value="LRR_1"/>
    <property type="match status" value="5"/>
</dbReference>
<evidence type="ECO:0000313" key="29">
    <source>
        <dbReference type="EMBL" id="PWZ28285.1"/>
    </source>
</evidence>
<dbReference type="Gene3D" id="3.30.200.20">
    <property type="entry name" value="Phosphorylase Kinase, domain 1"/>
    <property type="match status" value="1"/>
</dbReference>
<evidence type="ECO:0000256" key="16">
    <source>
        <dbReference type="ARBA" id="ARBA00022989"/>
    </source>
</evidence>
<dbReference type="Pfam" id="PF13855">
    <property type="entry name" value="LRR_8"/>
    <property type="match status" value="1"/>
</dbReference>
<dbReference type="AlphaFoldDB" id="A0A3L6F5A4"/>
<dbReference type="FunFam" id="1.10.510.10:FF:000358">
    <property type="entry name" value="Putative leucine-rich repeat receptor-like serine/threonine-protein kinase"/>
    <property type="match status" value="1"/>
</dbReference>
<evidence type="ECO:0000256" key="9">
    <source>
        <dbReference type="ARBA" id="ARBA00022679"/>
    </source>
</evidence>
<keyword evidence="7" id="KW-0597">Phosphoprotein</keyword>
<feature type="binding site" evidence="25">
    <location>
        <position position="533"/>
    </location>
    <ligand>
        <name>ATP</name>
        <dbReference type="ChEBI" id="CHEBI:30616"/>
    </ligand>
</feature>
<dbReference type="InterPro" id="IPR013210">
    <property type="entry name" value="LRR_N_plant-typ"/>
</dbReference>
<dbReference type="InterPro" id="IPR008271">
    <property type="entry name" value="Ser/Thr_kinase_AS"/>
</dbReference>
<comment type="subcellular location">
    <subcellularLocation>
        <location evidence="1">Cell membrane</location>
        <topology evidence="1">Single-pass membrane protein</topology>
    </subcellularLocation>
    <subcellularLocation>
        <location evidence="2">Endoplasmic reticulum membrane</location>
        <topology evidence="2">Single-pass membrane protein</topology>
    </subcellularLocation>
</comment>
<dbReference type="GO" id="GO:0009791">
    <property type="term" value="P:post-embryonic development"/>
    <property type="evidence" value="ECO:0007669"/>
    <property type="project" value="UniProtKB-ARBA"/>
</dbReference>
<keyword evidence="19" id="KW-0325">Glycoprotein</keyword>
<dbReference type="InterPro" id="IPR001611">
    <property type="entry name" value="Leu-rich_rpt"/>
</dbReference>
<name>A0A3L6F5A4_MAIZE</name>
<evidence type="ECO:0000256" key="14">
    <source>
        <dbReference type="ARBA" id="ARBA00022777"/>
    </source>
</evidence>
<dbReference type="FunFam" id="3.80.10.10:FF:000233">
    <property type="entry name" value="Leucine-rich repeat receptor-like protein kinase TDR"/>
    <property type="match status" value="1"/>
</dbReference>
<keyword evidence="9" id="KW-0808">Transferase</keyword>
<evidence type="ECO:0000259" key="28">
    <source>
        <dbReference type="PROSITE" id="PS50011"/>
    </source>
</evidence>
<evidence type="ECO:0000256" key="23">
    <source>
        <dbReference type="ARBA" id="ARBA00056628"/>
    </source>
</evidence>
<evidence type="ECO:0000256" key="3">
    <source>
        <dbReference type="ARBA" id="ARBA00008684"/>
    </source>
</evidence>
<evidence type="ECO:0000256" key="20">
    <source>
        <dbReference type="ARBA" id="ARBA00047899"/>
    </source>
</evidence>
<dbReference type="Pfam" id="PF08263">
    <property type="entry name" value="LRRNT_2"/>
    <property type="match status" value="1"/>
</dbReference>
<keyword evidence="14 29" id="KW-0418">Kinase</keyword>
<dbReference type="PROSITE" id="PS50011">
    <property type="entry name" value="PROTEIN_KINASE_DOM"/>
    <property type="match status" value="1"/>
</dbReference>
<dbReference type="InterPro" id="IPR003591">
    <property type="entry name" value="Leu-rich_rpt_typical-subtyp"/>
</dbReference>
<gene>
    <name evidence="29" type="primary">At3g47570_8</name>
    <name evidence="29" type="ORF">Zm00014a_038929</name>
</gene>
<keyword evidence="6" id="KW-0723">Serine/threonine-protein kinase</keyword>
<feature type="chain" id="PRO_5018120202" description="Receptor kinase-like protein Xa21" evidence="27">
    <location>
        <begin position="22"/>
        <end position="820"/>
    </location>
</feature>
<dbReference type="InterPro" id="IPR011009">
    <property type="entry name" value="Kinase-like_dom_sf"/>
</dbReference>
<dbReference type="PROSITE" id="PS00108">
    <property type="entry name" value="PROTEIN_KINASE_ST"/>
    <property type="match status" value="1"/>
</dbReference>
<dbReference type="SUPFAM" id="SSF56112">
    <property type="entry name" value="Protein kinase-like (PK-like)"/>
    <property type="match status" value="1"/>
</dbReference>
<comment type="catalytic activity">
    <reaction evidence="20">
        <text>L-threonyl-[protein] + ATP = O-phospho-L-threonyl-[protein] + ADP + H(+)</text>
        <dbReference type="Rhea" id="RHEA:46608"/>
        <dbReference type="Rhea" id="RHEA-COMP:11060"/>
        <dbReference type="Rhea" id="RHEA-COMP:11605"/>
        <dbReference type="ChEBI" id="CHEBI:15378"/>
        <dbReference type="ChEBI" id="CHEBI:30013"/>
        <dbReference type="ChEBI" id="CHEBI:30616"/>
        <dbReference type="ChEBI" id="CHEBI:61977"/>
        <dbReference type="ChEBI" id="CHEBI:456216"/>
        <dbReference type="EC" id="2.7.11.1"/>
    </reaction>
</comment>
<comment type="function">
    <text evidence="22">Receptor kinase that detects X.oryzae pv. oryzae protein Ax21 to promote innate immunity. Following X.oryzae pv. oryzae protein Ax21 detection, undergoes cleavage, releasing the processed protein kinase Xa21 chain.</text>
</comment>
<dbReference type="ExpressionAtlas" id="A0A3L6F5A4">
    <property type="expression patterns" value="baseline and differential"/>
</dbReference>
<dbReference type="GO" id="GO:0005789">
    <property type="term" value="C:endoplasmic reticulum membrane"/>
    <property type="evidence" value="ECO:0007669"/>
    <property type="project" value="UniProtKB-SubCell"/>
</dbReference>
<evidence type="ECO:0000256" key="5">
    <source>
        <dbReference type="ARBA" id="ARBA00022475"/>
    </source>
</evidence>
<evidence type="ECO:0000256" key="1">
    <source>
        <dbReference type="ARBA" id="ARBA00004162"/>
    </source>
</evidence>
<dbReference type="InterPro" id="IPR032675">
    <property type="entry name" value="LRR_dom_sf"/>
</dbReference>
<evidence type="ECO:0000256" key="27">
    <source>
        <dbReference type="SAM" id="SignalP"/>
    </source>
</evidence>
<evidence type="ECO:0000256" key="18">
    <source>
        <dbReference type="ARBA" id="ARBA00023170"/>
    </source>
</evidence>
<dbReference type="PANTHER" id="PTHR27008:SF521">
    <property type="entry name" value="OS11G0490200 PROTEIN"/>
    <property type="match status" value="1"/>
</dbReference>
<keyword evidence="16 26" id="KW-1133">Transmembrane helix</keyword>
<evidence type="ECO:0000256" key="26">
    <source>
        <dbReference type="SAM" id="Phobius"/>
    </source>
</evidence>
<dbReference type="FunFam" id="3.80.10.10:FF:000129">
    <property type="entry name" value="Leucine-rich repeat receptor-like kinase"/>
    <property type="match status" value="1"/>
</dbReference>
<dbReference type="Pfam" id="PF07714">
    <property type="entry name" value="PK_Tyr_Ser-Thr"/>
    <property type="match status" value="1"/>
</dbReference>
<dbReference type="InterPro" id="IPR051809">
    <property type="entry name" value="Plant_receptor-like_S/T_kinase"/>
</dbReference>
<evidence type="ECO:0000256" key="10">
    <source>
        <dbReference type="ARBA" id="ARBA00022692"/>
    </source>
</evidence>
<keyword evidence="17 26" id="KW-0472">Membrane</keyword>
<feature type="domain" description="Protein kinase" evidence="28">
    <location>
        <begin position="502"/>
        <end position="818"/>
    </location>
</feature>
<evidence type="ECO:0000256" key="25">
    <source>
        <dbReference type="PROSITE-ProRule" id="PRU10141"/>
    </source>
</evidence>
<keyword evidence="8" id="KW-0433">Leucine-rich repeat</keyword>
<dbReference type="GO" id="GO:0004674">
    <property type="term" value="F:protein serine/threonine kinase activity"/>
    <property type="evidence" value="ECO:0007669"/>
    <property type="project" value="UniProtKB-KW"/>
</dbReference>
<dbReference type="Gene3D" id="3.80.10.10">
    <property type="entry name" value="Ribonuclease Inhibitor"/>
    <property type="match status" value="2"/>
</dbReference>
<dbReference type="SMART" id="SM00369">
    <property type="entry name" value="LRR_TYP"/>
    <property type="match status" value="5"/>
</dbReference>
<evidence type="ECO:0000256" key="6">
    <source>
        <dbReference type="ARBA" id="ARBA00022527"/>
    </source>
</evidence>
<dbReference type="GO" id="GO:0005886">
    <property type="term" value="C:plasma membrane"/>
    <property type="evidence" value="ECO:0007669"/>
    <property type="project" value="UniProtKB-SubCell"/>
</dbReference>
<dbReference type="InterPro" id="IPR017441">
    <property type="entry name" value="Protein_kinase_ATP_BS"/>
</dbReference>
<dbReference type="Proteomes" id="UP000251960">
    <property type="component" value="Chromosome 4"/>
</dbReference>
<evidence type="ECO:0000256" key="13">
    <source>
        <dbReference type="ARBA" id="ARBA00022741"/>
    </source>
</evidence>
<protein>
    <recommendedName>
        <fullName evidence="24">Receptor kinase-like protein Xa21</fullName>
        <ecNumber evidence="4">2.7.11.1</ecNumber>
    </recommendedName>
</protein>
<dbReference type="PROSITE" id="PS00107">
    <property type="entry name" value="PROTEIN_KINASE_ATP"/>
    <property type="match status" value="1"/>
</dbReference>
<keyword evidence="12" id="KW-0677">Repeat</keyword>